<organism evidence="6 7">
    <name type="scientific">Pseudonocardia oroxyli</name>
    <dbReference type="NCBI Taxonomy" id="366584"/>
    <lineage>
        <taxon>Bacteria</taxon>
        <taxon>Bacillati</taxon>
        <taxon>Actinomycetota</taxon>
        <taxon>Actinomycetes</taxon>
        <taxon>Pseudonocardiales</taxon>
        <taxon>Pseudonocardiaceae</taxon>
        <taxon>Pseudonocardia</taxon>
    </lineage>
</organism>
<gene>
    <name evidence="6" type="ORF">SAMN05216377_11081</name>
</gene>
<dbReference type="PANTHER" id="PTHR30222">
    <property type="entry name" value="SPERMIDINE/PUTRESCINE-BINDING PERIPLASMIC PROTEIN"/>
    <property type="match status" value="1"/>
</dbReference>
<sequence>MRPVLSLVGLVAAATLVAGCGATSNTASSGSSSPATDSGGQISVFAPPSYMAPEETDGFAAQFPSYSIKVLPMTSTSSAPQVINQNPDNYDVAWLDTASGPQMAQQGGLATFNPANVPNLQYVDLAKWVSPEALAGFPKDSCVPTDVLKEGFVYDSSVIAEPMTSWSDFFRVAQEHPGKVLYTNSPRDAFSAAQIALGIDPNTEDPDLLTKAQDLLKQFKPTVLSFDNVNVTNAFLNGSVVMGFNYDGVAGSLLKSDPNLKWVTPSDGSATFVQMYCLLKGGQGMANGIEKWFNHVLTPSVAVKHTEKTGLASPEADAVYPLLSGDLASIATAPQYEPAAKPVTLAPVSPQTTALMNRMWQEVISG</sequence>
<dbReference type="PANTHER" id="PTHR30222:SF17">
    <property type="entry name" value="SPERMIDINE_PUTRESCINE-BINDING PERIPLASMIC PROTEIN"/>
    <property type="match status" value="1"/>
</dbReference>
<evidence type="ECO:0000313" key="6">
    <source>
        <dbReference type="EMBL" id="SDG25950.1"/>
    </source>
</evidence>
<proteinExistence type="predicted"/>
<evidence type="ECO:0000256" key="5">
    <source>
        <dbReference type="SAM" id="SignalP"/>
    </source>
</evidence>
<evidence type="ECO:0000256" key="4">
    <source>
        <dbReference type="ARBA" id="ARBA00022764"/>
    </source>
</evidence>
<dbReference type="AlphaFoldDB" id="A0A1G7SUJ3"/>
<dbReference type="InterPro" id="IPR001188">
    <property type="entry name" value="Sperm_putr-bd"/>
</dbReference>
<protein>
    <submittedName>
        <fullName evidence="6">Spermidine/putrescine-binding protein</fullName>
    </submittedName>
</protein>
<feature type="chain" id="PRO_5038967686" evidence="5">
    <location>
        <begin position="19"/>
        <end position="366"/>
    </location>
</feature>
<dbReference type="PROSITE" id="PS51257">
    <property type="entry name" value="PROKAR_LIPOPROTEIN"/>
    <property type="match status" value="1"/>
</dbReference>
<dbReference type="EMBL" id="FNBE01000010">
    <property type="protein sequence ID" value="SDG25950.1"/>
    <property type="molecule type" value="Genomic_DNA"/>
</dbReference>
<name>A0A1G7SUJ3_PSEOR</name>
<dbReference type="SUPFAM" id="SSF53850">
    <property type="entry name" value="Periplasmic binding protein-like II"/>
    <property type="match status" value="1"/>
</dbReference>
<keyword evidence="4" id="KW-0574">Periplasm</keyword>
<accession>A0A1G7SUJ3</accession>
<dbReference type="GO" id="GO:0019808">
    <property type="term" value="F:polyamine binding"/>
    <property type="evidence" value="ECO:0007669"/>
    <property type="project" value="InterPro"/>
</dbReference>
<keyword evidence="3 5" id="KW-0732">Signal</keyword>
<feature type="signal peptide" evidence="5">
    <location>
        <begin position="1"/>
        <end position="18"/>
    </location>
</feature>
<dbReference type="OrthoDB" id="9769319at2"/>
<dbReference type="STRING" id="366584.SAMN05216377_11081"/>
<evidence type="ECO:0000256" key="2">
    <source>
        <dbReference type="ARBA" id="ARBA00022448"/>
    </source>
</evidence>
<evidence type="ECO:0000313" key="7">
    <source>
        <dbReference type="Proteomes" id="UP000198967"/>
    </source>
</evidence>
<reference evidence="6 7" key="1">
    <citation type="submission" date="2016-10" db="EMBL/GenBank/DDBJ databases">
        <authorList>
            <person name="de Groot N.N."/>
        </authorList>
    </citation>
    <scope>NUCLEOTIDE SEQUENCE [LARGE SCALE GENOMIC DNA]</scope>
    <source>
        <strain evidence="6 7">CGMCC 4.3143</strain>
    </source>
</reference>
<dbReference type="Pfam" id="PF13416">
    <property type="entry name" value="SBP_bac_8"/>
    <property type="match status" value="1"/>
</dbReference>
<dbReference type="PRINTS" id="PR00909">
    <property type="entry name" value="SPERMDNBNDNG"/>
</dbReference>
<keyword evidence="2" id="KW-0813">Transport</keyword>
<dbReference type="GO" id="GO:0042597">
    <property type="term" value="C:periplasmic space"/>
    <property type="evidence" value="ECO:0007669"/>
    <property type="project" value="UniProtKB-SubCell"/>
</dbReference>
<dbReference type="InterPro" id="IPR006059">
    <property type="entry name" value="SBP"/>
</dbReference>
<evidence type="ECO:0000256" key="3">
    <source>
        <dbReference type="ARBA" id="ARBA00022729"/>
    </source>
</evidence>
<dbReference type="RefSeq" id="WP_093085293.1">
    <property type="nucleotide sequence ID" value="NZ_FNBE01000010.1"/>
</dbReference>
<dbReference type="GO" id="GO:0015846">
    <property type="term" value="P:polyamine transport"/>
    <property type="evidence" value="ECO:0007669"/>
    <property type="project" value="InterPro"/>
</dbReference>
<evidence type="ECO:0000256" key="1">
    <source>
        <dbReference type="ARBA" id="ARBA00004418"/>
    </source>
</evidence>
<dbReference type="Gene3D" id="3.40.190.10">
    <property type="entry name" value="Periplasmic binding protein-like II"/>
    <property type="match status" value="2"/>
</dbReference>
<comment type="subcellular location">
    <subcellularLocation>
        <location evidence="1">Periplasm</location>
    </subcellularLocation>
</comment>
<keyword evidence="7" id="KW-1185">Reference proteome</keyword>
<dbReference type="Proteomes" id="UP000198967">
    <property type="component" value="Unassembled WGS sequence"/>
</dbReference>